<dbReference type="EMBL" id="JAVXUO010002530">
    <property type="protein sequence ID" value="KAK2972315.1"/>
    <property type="molecule type" value="Genomic_DNA"/>
</dbReference>
<evidence type="ECO:0000259" key="3">
    <source>
        <dbReference type="Pfam" id="PF14215"/>
    </source>
</evidence>
<evidence type="ECO:0000256" key="1">
    <source>
        <dbReference type="ARBA" id="ARBA00023015"/>
    </source>
</evidence>
<dbReference type="Pfam" id="PF14215">
    <property type="entry name" value="bHLH-MYC_N"/>
    <property type="match status" value="1"/>
</dbReference>
<proteinExistence type="predicted"/>
<dbReference type="PANTHER" id="PTHR46196">
    <property type="entry name" value="TRANSCRIPTION FACTOR BHLH155-LIKE ISOFORM X1-RELATED"/>
    <property type="match status" value="1"/>
</dbReference>
<protein>
    <recommendedName>
        <fullName evidence="3">Transcription factor MYC/MYB N-terminal domain-containing protein</fullName>
    </recommendedName>
</protein>
<sequence length="143" mass="15744">MGSRITPMRQFLESLCCDSPWNYAVFWKLQQQGQMLLAWEDGYCDTLNQRESLESLSDNICLNGSDEIFPFYCELTAHGGNLDGCSIGLAMACMSQVQYALGEGSSSLETRLEHTAADGWIGTGHADCSSTRNDLCLDLRVGV</sequence>
<evidence type="ECO:0000313" key="4">
    <source>
        <dbReference type="EMBL" id="KAK2972315.1"/>
    </source>
</evidence>
<feature type="domain" description="Transcription factor MYC/MYB N-terminal" evidence="3">
    <location>
        <begin position="8"/>
        <end position="51"/>
    </location>
</feature>
<dbReference type="PANTHER" id="PTHR46196:SF3">
    <property type="entry name" value="TRANSCRIPTION FACTOR LHW-LIKE ISOFORM X1"/>
    <property type="match status" value="1"/>
</dbReference>
<reference evidence="4" key="1">
    <citation type="submission" date="2022-12" db="EMBL/GenBank/DDBJ databases">
        <title>Draft genome assemblies for two species of Escallonia (Escalloniales).</title>
        <authorList>
            <person name="Chanderbali A."/>
            <person name="Dervinis C."/>
            <person name="Anghel I."/>
            <person name="Soltis D."/>
            <person name="Soltis P."/>
            <person name="Zapata F."/>
        </authorList>
    </citation>
    <scope>NUCLEOTIDE SEQUENCE</scope>
    <source>
        <strain evidence="4">UCBG92.1500</strain>
        <tissue evidence="4">Leaf</tissue>
    </source>
</reference>
<dbReference type="GO" id="GO:0003700">
    <property type="term" value="F:DNA-binding transcription factor activity"/>
    <property type="evidence" value="ECO:0007669"/>
    <property type="project" value="InterPro"/>
</dbReference>
<dbReference type="Proteomes" id="UP001187471">
    <property type="component" value="Unassembled WGS sequence"/>
</dbReference>
<evidence type="ECO:0000256" key="2">
    <source>
        <dbReference type="ARBA" id="ARBA00023163"/>
    </source>
</evidence>
<accession>A0AA88U6A1</accession>
<comment type="caution">
    <text evidence="4">The sequence shown here is derived from an EMBL/GenBank/DDBJ whole genome shotgun (WGS) entry which is preliminary data.</text>
</comment>
<dbReference type="InterPro" id="IPR043561">
    <property type="entry name" value="LHW-like"/>
</dbReference>
<evidence type="ECO:0000313" key="5">
    <source>
        <dbReference type="Proteomes" id="UP001187471"/>
    </source>
</evidence>
<dbReference type="InterPro" id="IPR025610">
    <property type="entry name" value="MYC/MYB_N"/>
</dbReference>
<gene>
    <name evidence="4" type="ORF">RJ640_014373</name>
</gene>
<name>A0AA88U6A1_9ASTE</name>
<dbReference type="AlphaFoldDB" id="A0AA88U6A1"/>
<organism evidence="4 5">
    <name type="scientific">Escallonia rubra</name>
    <dbReference type="NCBI Taxonomy" id="112253"/>
    <lineage>
        <taxon>Eukaryota</taxon>
        <taxon>Viridiplantae</taxon>
        <taxon>Streptophyta</taxon>
        <taxon>Embryophyta</taxon>
        <taxon>Tracheophyta</taxon>
        <taxon>Spermatophyta</taxon>
        <taxon>Magnoliopsida</taxon>
        <taxon>eudicotyledons</taxon>
        <taxon>Gunneridae</taxon>
        <taxon>Pentapetalae</taxon>
        <taxon>asterids</taxon>
        <taxon>campanulids</taxon>
        <taxon>Escalloniales</taxon>
        <taxon>Escalloniaceae</taxon>
        <taxon>Escallonia</taxon>
    </lineage>
</organism>
<keyword evidence="5" id="KW-1185">Reference proteome</keyword>
<keyword evidence="1" id="KW-0805">Transcription regulation</keyword>
<keyword evidence="2" id="KW-0804">Transcription</keyword>